<reference evidence="8 9" key="1">
    <citation type="journal article" date="2013" name="BMC Microbiol.">
        <title>Dynamics of fecal microbial communities in children with diarrhea of unknown etiology and genomic analysis of associated Streptococcus lutetiensis.</title>
        <authorList>
            <person name="Jin D."/>
            <person name="Chen C."/>
            <person name="Li L."/>
            <person name="Lu S."/>
            <person name="Li Z."/>
            <person name="Zhou Z."/>
            <person name="Jing H."/>
            <person name="Xu Y."/>
            <person name="Du P."/>
            <person name="Wang H."/>
            <person name="Xiong Y."/>
            <person name="Zheng H."/>
            <person name="Bai X."/>
            <person name="Sun H."/>
            <person name="Wang L."/>
            <person name="Ye C."/>
            <person name="Gottschalk M."/>
            <person name="Xu J."/>
        </authorList>
    </citation>
    <scope>NUCLEOTIDE SEQUENCE [LARGE SCALE GENOMIC DNA]</scope>
    <source>
        <strain evidence="8 9">033</strain>
    </source>
</reference>
<dbReference type="InterPro" id="IPR050644">
    <property type="entry name" value="PG_Glycine_Bridge_Synth"/>
</dbReference>
<evidence type="ECO:0000313" key="8">
    <source>
        <dbReference type="EMBL" id="AGS05933.1"/>
    </source>
</evidence>
<dbReference type="GO" id="GO:0009252">
    <property type="term" value="P:peptidoglycan biosynthetic process"/>
    <property type="evidence" value="ECO:0007669"/>
    <property type="project" value="UniProtKB-KW"/>
</dbReference>
<keyword evidence="4" id="KW-0573">Peptidoglycan synthesis</keyword>
<keyword evidence="2" id="KW-0808">Transferase</keyword>
<organism evidence="8 9">
    <name type="scientific">Streptococcus lutetiensis 033</name>
    <dbReference type="NCBI Taxonomy" id="1076934"/>
    <lineage>
        <taxon>Bacteria</taxon>
        <taxon>Bacillati</taxon>
        <taxon>Bacillota</taxon>
        <taxon>Bacilli</taxon>
        <taxon>Lactobacillales</taxon>
        <taxon>Streptococcaceae</taxon>
        <taxon>Streptococcus</taxon>
    </lineage>
</organism>
<keyword evidence="6" id="KW-0961">Cell wall biogenesis/degradation</keyword>
<evidence type="ECO:0000256" key="5">
    <source>
        <dbReference type="ARBA" id="ARBA00023315"/>
    </source>
</evidence>
<dbReference type="GO" id="GO:0008360">
    <property type="term" value="P:regulation of cell shape"/>
    <property type="evidence" value="ECO:0007669"/>
    <property type="project" value="UniProtKB-KW"/>
</dbReference>
<evidence type="ECO:0000256" key="1">
    <source>
        <dbReference type="ARBA" id="ARBA00009943"/>
    </source>
</evidence>
<proteinExistence type="inferred from homology"/>
<dbReference type="PANTHER" id="PTHR36174">
    <property type="entry name" value="LIPID II:GLYCINE GLYCYLTRANSFERASE"/>
    <property type="match status" value="1"/>
</dbReference>
<keyword evidence="5" id="KW-0012">Acyltransferase</keyword>
<dbReference type="Pfam" id="PF02388">
    <property type="entry name" value="FemAB"/>
    <property type="match status" value="1"/>
</dbReference>
<evidence type="ECO:0000256" key="3">
    <source>
        <dbReference type="ARBA" id="ARBA00022960"/>
    </source>
</evidence>
<dbReference type="Proteomes" id="UP000015268">
    <property type="component" value="Chromosome"/>
</dbReference>
<dbReference type="PANTHER" id="PTHR36174:SF1">
    <property type="entry name" value="LIPID II:GLYCINE GLYCYLTRANSFERASE"/>
    <property type="match status" value="1"/>
</dbReference>
<comment type="similarity">
    <text evidence="1">Belongs to the FemABX family.</text>
</comment>
<dbReference type="Gene3D" id="1.20.58.90">
    <property type="match status" value="1"/>
</dbReference>
<name>A0AB33AMZ3_9STRE</name>
<dbReference type="AlphaFoldDB" id="A0AB33AMZ3"/>
<sequence length="409" mass="46890">MGLKIMYSYKIGISAEEHDNFAKSSNQTNLLQSSNWEKVKDNWDNERIGFYKDDQLVASASILIKALPLGFTMLYIPRGPIMDYSDKELVAFVIKSLKKYGKTKHALFIKIDPALLLKQYKIGEEVDENKDTLLAIDNLKAAGCEWTGRTTTIAESIQPRFQANVYTQEDMTSTFPKHTKRLMKDAVHRGVITTRGTIDDVKAFADVVALTENRKGVALRNEDYFRKMMEIYGDDAYLHLAKVNLPKRLAEYKEQLAQIEKDLAETAEHQKKRLTKLTQQKNSVTKYITEFEEFVEKYPDELIIAGILSVSFGNVMEMLYAGMNDEFKKFYPQYSLYPKVFEDAYADGIIWANMGGVEGTLDDGLTKFKSNFNPTIEEFIGEFNIPVNGLLYKLSNLAYNIRKQRRNSH</sequence>
<evidence type="ECO:0000256" key="7">
    <source>
        <dbReference type="SAM" id="Coils"/>
    </source>
</evidence>
<evidence type="ECO:0000256" key="2">
    <source>
        <dbReference type="ARBA" id="ARBA00022679"/>
    </source>
</evidence>
<evidence type="ECO:0000256" key="4">
    <source>
        <dbReference type="ARBA" id="ARBA00022984"/>
    </source>
</evidence>
<dbReference type="PROSITE" id="PS51191">
    <property type="entry name" value="FEMABX"/>
    <property type="match status" value="1"/>
</dbReference>
<evidence type="ECO:0000313" key="9">
    <source>
        <dbReference type="Proteomes" id="UP000015268"/>
    </source>
</evidence>
<dbReference type="InterPro" id="IPR003447">
    <property type="entry name" value="FEMABX"/>
</dbReference>
<dbReference type="GO" id="GO:0071555">
    <property type="term" value="P:cell wall organization"/>
    <property type="evidence" value="ECO:0007669"/>
    <property type="project" value="UniProtKB-KW"/>
</dbReference>
<keyword evidence="9" id="KW-1185">Reference proteome</keyword>
<accession>A0AB33AMZ3</accession>
<protein>
    <recommendedName>
        <fullName evidence="10">UDP-N-acetylmuramoylpentapeptide-lysine N(6)-alanyltransferase</fullName>
    </recommendedName>
</protein>
<keyword evidence="7" id="KW-0175">Coiled coil</keyword>
<gene>
    <name evidence="8" type="ORF">KE3_1458</name>
</gene>
<dbReference type="GO" id="GO:0016755">
    <property type="term" value="F:aminoacyltransferase activity"/>
    <property type="evidence" value="ECO:0007669"/>
    <property type="project" value="InterPro"/>
</dbReference>
<evidence type="ECO:0000256" key="6">
    <source>
        <dbReference type="ARBA" id="ARBA00023316"/>
    </source>
</evidence>
<dbReference type="KEGG" id="slu:KE3_1458"/>
<dbReference type="Gene3D" id="3.40.630.30">
    <property type="match status" value="2"/>
</dbReference>
<dbReference type="SUPFAM" id="SSF55729">
    <property type="entry name" value="Acyl-CoA N-acyltransferases (Nat)"/>
    <property type="match status" value="2"/>
</dbReference>
<feature type="coiled-coil region" evidence="7">
    <location>
        <begin position="242"/>
        <end position="280"/>
    </location>
</feature>
<dbReference type="EMBL" id="CP003025">
    <property type="protein sequence ID" value="AGS05933.1"/>
    <property type="molecule type" value="Genomic_DNA"/>
</dbReference>
<keyword evidence="3" id="KW-0133">Cell shape</keyword>
<evidence type="ECO:0008006" key="10">
    <source>
        <dbReference type="Google" id="ProtNLM"/>
    </source>
</evidence>
<dbReference type="InterPro" id="IPR016181">
    <property type="entry name" value="Acyl_CoA_acyltransferase"/>
</dbReference>